<dbReference type="InterPro" id="IPR016439">
    <property type="entry name" value="Lag1/Lac1-like"/>
</dbReference>
<dbReference type="Pfam" id="PF03798">
    <property type="entry name" value="TRAM_LAG1_CLN8"/>
    <property type="match status" value="1"/>
</dbReference>
<feature type="transmembrane region" description="Helical" evidence="7">
    <location>
        <begin position="223"/>
        <end position="247"/>
    </location>
</feature>
<dbReference type="InterPro" id="IPR006634">
    <property type="entry name" value="TLC-dom"/>
</dbReference>
<dbReference type="STRING" id="1314790.A0A1Y1YR92"/>
<evidence type="ECO:0000259" key="8">
    <source>
        <dbReference type="PROSITE" id="PS50922"/>
    </source>
</evidence>
<feature type="transmembrane region" description="Helical" evidence="7">
    <location>
        <begin position="52"/>
        <end position="74"/>
    </location>
</feature>
<dbReference type="PANTHER" id="PTHR12560:SF0">
    <property type="entry name" value="LD18904P"/>
    <property type="match status" value="1"/>
</dbReference>
<evidence type="ECO:0000256" key="6">
    <source>
        <dbReference type="PROSITE-ProRule" id="PRU00205"/>
    </source>
</evidence>
<dbReference type="GO" id="GO:0016020">
    <property type="term" value="C:membrane"/>
    <property type="evidence" value="ECO:0007669"/>
    <property type="project" value="UniProtKB-SubCell"/>
</dbReference>
<dbReference type="GO" id="GO:0050291">
    <property type="term" value="F:sphingosine N-acyltransferase activity"/>
    <property type="evidence" value="ECO:0007669"/>
    <property type="project" value="InterPro"/>
</dbReference>
<dbReference type="EMBL" id="MCFE01000085">
    <property type="protein sequence ID" value="ORY00267.1"/>
    <property type="molecule type" value="Genomic_DNA"/>
</dbReference>
<gene>
    <name evidence="9" type="ORF">K493DRAFT_347987</name>
</gene>
<keyword evidence="4 7" id="KW-1133">Transmembrane helix</keyword>
<evidence type="ECO:0000256" key="1">
    <source>
        <dbReference type="ARBA" id="ARBA00004141"/>
    </source>
</evidence>
<dbReference type="AlphaFoldDB" id="A0A1Y1YR92"/>
<evidence type="ECO:0000313" key="10">
    <source>
        <dbReference type="Proteomes" id="UP000193498"/>
    </source>
</evidence>
<reference evidence="9 10" key="1">
    <citation type="submission" date="2016-07" db="EMBL/GenBank/DDBJ databases">
        <title>Pervasive Adenine N6-methylation of Active Genes in Fungi.</title>
        <authorList>
            <consortium name="DOE Joint Genome Institute"/>
            <person name="Mondo S.J."/>
            <person name="Dannebaum R.O."/>
            <person name="Kuo R.C."/>
            <person name="Labutti K."/>
            <person name="Haridas S."/>
            <person name="Kuo A."/>
            <person name="Salamov A."/>
            <person name="Ahrendt S.R."/>
            <person name="Lipzen A."/>
            <person name="Sullivan W."/>
            <person name="Andreopoulos W.B."/>
            <person name="Clum A."/>
            <person name="Lindquist E."/>
            <person name="Daum C."/>
            <person name="Ramamoorthy G.K."/>
            <person name="Gryganskyi A."/>
            <person name="Culley D."/>
            <person name="Magnuson J.K."/>
            <person name="James T.Y."/>
            <person name="O'Malley M.A."/>
            <person name="Stajich J.E."/>
            <person name="Spatafora J.W."/>
            <person name="Visel A."/>
            <person name="Grigoriev I.V."/>
        </authorList>
    </citation>
    <scope>NUCLEOTIDE SEQUENCE [LARGE SCALE GENOMIC DNA]</scope>
    <source>
        <strain evidence="9 10">CBS 931.73</strain>
    </source>
</reference>
<dbReference type="SMART" id="SM00724">
    <property type="entry name" value="TLC"/>
    <property type="match status" value="1"/>
</dbReference>
<dbReference type="PANTHER" id="PTHR12560">
    <property type="entry name" value="LONGEVITY ASSURANCE FACTOR 1 LAG1"/>
    <property type="match status" value="1"/>
</dbReference>
<keyword evidence="3 6" id="KW-0812">Transmembrane</keyword>
<evidence type="ECO:0000256" key="4">
    <source>
        <dbReference type="ARBA" id="ARBA00022989"/>
    </source>
</evidence>
<dbReference type="GO" id="GO:0046513">
    <property type="term" value="P:ceramide biosynthetic process"/>
    <property type="evidence" value="ECO:0007669"/>
    <property type="project" value="InterPro"/>
</dbReference>
<accession>A0A1Y1YR92</accession>
<dbReference type="OrthoDB" id="537032at2759"/>
<dbReference type="Proteomes" id="UP000193498">
    <property type="component" value="Unassembled WGS sequence"/>
</dbReference>
<sequence length="414" mass="48435">MLVEHQIEIPLIIILAIITGDILRIPLAAKFLRIQYRVPGEENLYLNGTDDLYFISFWVVAFTFIRAAVMEYVLKPIAKHGGIRSYRTLHKFLEQSWLFVYYAVSWSIGFYIIYNSPFWRNTPHFWIDYPHKAIPHLSKWYYLVQTGFWLQQFFVLHAENRRKDYPQMIVHHVVTSLMVTCSYVTYFTRIGTAVLCIMDSADVVLALAKSLRYLKFQKLCDHVFGCFVLVWAYTRHYLFFMIMWSIWQEAEVYLTIDCRPMQGKFICHELQYFFIALFAILQVLMLYWFAQIIRVITQVIRGSEAADCRSESESTGKRAQTPMNPQFRVAKIVLSTPNLTVHNQLILDPRRSARTLRRSAVGGLKGGGWAPEDRRTRVIEANTNISDLLTISGWSFWILDFECSEVDPGRMDPP</sequence>
<feature type="transmembrane region" description="Helical" evidence="7">
    <location>
        <begin position="168"/>
        <end position="186"/>
    </location>
</feature>
<dbReference type="FunCoup" id="A0A1Y1YR92">
    <property type="interactions" value="399"/>
</dbReference>
<keyword evidence="5 6" id="KW-0472">Membrane</keyword>
<feature type="transmembrane region" description="Helical" evidence="7">
    <location>
        <begin position="270"/>
        <end position="290"/>
    </location>
</feature>
<evidence type="ECO:0000313" key="9">
    <source>
        <dbReference type="EMBL" id="ORY00267.1"/>
    </source>
</evidence>
<keyword evidence="10" id="KW-1185">Reference proteome</keyword>
<comment type="caution">
    <text evidence="9">The sequence shown here is derived from an EMBL/GenBank/DDBJ whole genome shotgun (WGS) entry which is preliminary data.</text>
</comment>
<comment type="similarity">
    <text evidence="2">Belongs to the sphingosine N-acyltransferase family.</text>
</comment>
<evidence type="ECO:0000256" key="3">
    <source>
        <dbReference type="ARBA" id="ARBA00022692"/>
    </source>
</evidence>
<feature type="transmembrane region" description="Helical" evidence="7">
    <location>
        <begin position="12"/>
        <end position="32"/>
    </location>
</feature>
<proteinExistence type="inferred from homology"/>
<evidence type="ECO:0000256" key="5">
    <source>
        <dbReference type="ARBA" id="ARBA00023136"/>
    </source>
</evidence>
<feature type="transmembrane region" description="Helical" evidence="7">
    <location>
        <begin position="95"/>
        <end position="114"/>
    </location>
</feature>
<protein>
    <submittedName>
        <fullName evidence="9">Longevity assurance proteins LAG1/LAC1</fullName>
    </submittedName>
</protein>
<dbReference type="PROSITE" id="PS50922">
    <property type="entry name" value="TLC"/>
    <property type="match status" value="1"/>
</dbReference>
<feature type="domain" description="TLC" evidence="8">
    <location>
        <begin position="90"/>
        <end position="301"/>
    </location>
</feature>
<comment type="subcellular location">
    <subcellularLocation>
        <location evidence="1">Membrane</location>
        <topology evidence="1">Multi-pass membrane protein</topology>
    </subcellularLocation>
</comment>
<organism evidence="9 10">
    <name type="scientific">Basidiobolus meristosporus CBS 931.73</name>
    <dbReference type="NCBI Taxonomy" id="1314790"/>
    <lineage>
        <taxon>Eukaryota</taxon>
        <taxon>Fungi</taxon>
        <taxon>Fungi incertae sedis</taxon>
        <taxon>Zoopagomycota</taxon>
        <taxon>Entomophthoromycotina</taxon>
        <taxon>Basidiobolomycetes</taxon>
        <taxon>Basidiobolales</taxon>
        <taxon>Basidiobolaceae</taxon>
        <taxon>Basidiobolus</taxon>
    </lineage>
</organism>
<dbReference type="InParanoid" id="A0A1Y1YR92"/>
<evidence type="ECO:0000256" key="2">
    <source>
        <dbReference type="ARBA" id="ARBA00009808"/>
    </source>
</evidence>
<name>A0A1Y1YR92_9FUNG</name>
<evidence type="ECO:0000256" key="7">
    <source>
        <dbReference type="SAM" id="Phobius"/>
    </source>
</evidence>